<dbReference type="InterPro" id="IPR009061">
    <property type="entry name" value="DNA-bd_dom_put_sf"/>
</dbReference>
<evidence type="ECO:0000256" key="5">
    <source>
        <dbReference type="ARBA" id="ARBA00023014"/>
    </source>
</evidence>
<dbReference type="Proteomes" id="UP000294796">
    <property type="component" value="Unassembled WGS sequence"/>
</dbReference>
<evidence type="ECO:0000256" key="2">
    <source>
        <dbReference type="ARBA" id="ARBA00022714"/>
    </source>
</evidence>
<reference evidence="10 11" key="1">
    <citation type="submission" date="2019-03" db="EMBL/GenBank/DDBJ databases">
        <title>Luteimonas zhaokaii sp.nov., isolated from the rectal contents of Plateau pika in Yushu, Qinghai Province, China.</title>
        <authorList>
            <person name="Zhang G."/>
        </authorList>
    </citation>
    <scope>NUCLEOTIDE SEQUENCE [LARGE SCALE GENOMIC DNA]</scope>
    <source>
        <strain evidence="10 11">B9</strain>
    </source>
</reference>
<keyword evidence="5" id="KW-0411">Iron-sulfur</keyword>
<dbReference type="Gene3D" id="1.10.1660.10">
    <property type="match status" value="1"/>
</dbReference>
<dbReference type="CDD" id="cd01110">
    <property type="entry name" value="HTH_SoxR"/>
    <property type="match status" value="1"/>
</dbReference>
<keyword evidence="11" id="KW-1185">Reference proteome</keyword>
<dbReference type="AlphaFoldDB" id="A0A4R5TVC5"/>
<feature type="domain" description="HTH merR-type" evidence="9">
    <location>
        <begin position="14"/>
        <end position="82"/>
    </location>
</feature>
<dbReference type="PROSITE" id="PS00552">
    <property type="entry name" value="HTH_MERR_1"/>
    <property type="match status" value="1"/>
</dbReference>
<keyword evidence="2" id="KW-0001">2Fe-2S</keyword>
<evidence type="ECO:0000256" key="7">
    <source>
        <dbReference type="ARBA" id="ARBA00023125"/>
    </source>
</evidence>
<comment type="caution">
    <text evidence="10">The sequence shown here is derived from an EMBL/GenBank/DDBJ whole genome shotgun (WGS) entry which is preliminary data.</text>
</comment>
<keyword evidence="3" id="KW-0479">Metal-binding</keyword>
<evidence type="ECO:0000313" key="10">
    <source>
        <dbReference type="EMBL" id="TDK25047.1"/>
    </source>
</evidence>
<dbReference type="GO" id="GO:0006979">
    <property type="term" value="P:response to oxidative stress"/>
    <property type="evidence" value="ECO:0007669"/>
    <property type="project" value="InterPro"/>
</dbReference>
<keyword evidence="7" id="KW-0238">DNA-binding</keyword>
<organism evidence="10 11">
    <name type="scientific">Luteimonas aestuarii</name>
    <dbReference type="NCBI Taxonomy" id="453837"/>
    <lineage>
        <taxon>Bacteria</taxon>
        <taxon>Pseudomonadati</taxon>
        <taxon>Pseudomonadota</taxon>
        <taxon>Gammaproteobacteria</taxon>
        <taxon>Lysobacterales</taxon>
        <taxon>Lysobacteraceae</taxon>
        <taxon>Luteimonas</taxon>
    </lineage>
</organism>
<evidence type="ECO:0000256" key="6">
    <source>
        <dbReference type="ARBA" id="ARBA00023015"/>
    </source>
</evidence>
<name>A0A4R5TVC5_9GAMM</name>
<evidence type="ECO:0000256" key="3">
    <source>
        <dbReference type="ARBA" id="ARBA00022723"/>
    </source>
</evidence>
<dbReference type="PROSITE" id="PS50937">
    <property type="entry name" value="HTH_MERR_2"/>
    <property type="match status" value="1"/>
</dbReference>
<keyword evidence="8" id="KW-0804">Transcription</keyword>
<dbReference type="Pfam" id="PF09278">
    <property type="entry name" value="MerR-DNA-bind"/>
    <property type="match status" value="1"/>
</dbReference>
<dbReference type="GO" id="GO:0051537">
    <property type="term" value="F:2 iron, 2 sulfur cluster binding"/>
    <property type="evidence" value="ECO:0007669"/>
    <property type="project" value="UniProtKB-KW"/>
</dbReference>
<keyword evidence="4" id="KW-0408">Iron</keyword>
<evidence type="ECO:0000256" key="8">
    <source>
        <dbReference type="ARBA" id="ARBA00023163"/>
    </source>
</evidence>
<evidence type="ECO:0000259" key="9">
    <source>
        <dbReference type="PROSITE" id="PS50937"/>
    </source>
</evidence>
<dbReference type="EMBL" id="SMTF01000004">
    <property type="protein sequence ID" value="TDK25047.1"/>
    <property type="molecule type" value="Genomic_DNA"/>
</dbReference>
<dbReference type="InterPro" id="IPR047057">
    <property type="entry name" value="MerR_fam"/>
</dbReference>
<accession>A0A4R5TVC5</accession>
<dbReference type="InterPro" id="IPR015358">
    <property type="entry name" value="Tscrpt_reg_MerR_DNA-bd"/>
</dbReference>
<dbReference type="GO" id="GO:0003677">
    <property type="term" value="F:DNA binding"/>
    <property type="evidence" value="ECO:0007669"/>
    <property type="project" value="UniProtKB-KW"/>
</dbReference>
<dbReference type="PANTHER" id="PTHR30204">
    <property type="entry name" value="REDOX-CYCLING DRUG-SENSING TRANSCRIPTIONAL ACTIVATOR SOXR"/>
    <property type="match status" value="1"/>
</dbReference>
<dbReference type="PANTHER" id="PTHR30204:SF0">
    <property type="entry name" value="REDOX-SENSITIVE TRANSCRIPTIONAL ACTIVATOR SOXR"/>
    <property type="match status" value="1"/>
</dbReference>
<dbReference type="GO" id="GO:0003700">
    <property type="term" value="F:DNA-binding transcription factor activity"/>
    <property type="evidence" value="ECO:0007669"/>
    <property type="project" value="InterPro"/>
</dbReference>
<gene>
    <name evidence="10" type="primary">soxR</name>
    <name evidence="10" type="ORF">E2F46_07720</name>
</gene>
<dbReference type="InterPro" id="IPR010211">
    <property type="entry name" value="Redox-sen_tscrpt-act_SoxR"/>
</dbReference>
<dbReference type="InterPro" id="IPR000551">
    <property type="entry name" value="MerR-type_HTH_dom"/>
</dbReference>
<evidence type="ECO:0000256" key="1">
    <source>
        <dbReference type="ARBA" id="ARBA00014474"/>
    </source>
</evidence>
<evidence type="ECO:0000256" key="4">
    <source>
        <dbReference type="ARBA" id="ARBA00023004"/>
    </source>
</evidence>
<dbReference type="NCBIfam" id="TIGR01950">
    <property type="entry name" value="SoxR"/>
    <property type="match status" value="1"/>
</dbReference>
<dbReference type="OrthoDB" id="9802944at2"/>
<sequence length="154" mass="16927">MPGEATRAAALPQELGVGEVAARTGVAVSTLHFYERNGLIHGWRSAGNQRRYARDVLRRIAVIRAAQHTGMSLLEIREALSTLPDGRAPTASDWKRLSRAWRKELDARIEGLQRLRDQLDGCIGCGCLSLKQCPLRNPGDRMGRRGPGSSLSSR</sequence>
<evidence type="ECO:0000313" key="11">
    <source>
        <dbReference type="Proteomes" id="UP000294796"/>
    </source>
</evidence>
<proteinExistence type="predicted"/>
<dbReference type="PRINTS" id="PR00040">
    <property type="entry name" value="HTHMERR"/>
</dbReference>
<dbReference type="SMART" id="SM00422">
    <property type="entry name" value="HTH_MERR"/>
    <property type="match status" value="1"/>
</dbReference>
<dbReference type="SUPFAM" id="SSF46955">
    <property type="entry name" value="Putative DNA-binding domain"/>
    <property type="match status" value="1"/>
</dbReference>
<dbReference type="GO" id="GO:0046872">
    <property type="term" value="F:metal ion binding"/>
    <property type="evidence" value="ECO:0007669"/>
    <property type="project" value="UniProtKB-KW"/>
</dbReference>
<keyword evidence="6" id="KW-0805">Transcription regulation</keyword>
<dbReference type="Pfam" id="PF00376">
    <property type="entry name" value="MerR"/>
    <property type="match status" value="1"/>
</dbReference>
<protein>
    <recommendedName>
        <fullName evidence="1">Redox-sensitive transcriptional activator SoxR</fullName>
    </recommendedName>
</protein>